<name>A0A9P1FF34_9DINO</name>
<keyword evidence="4" id="KW-1185">Reference proteome</keyword>
<dbReference type="AlphaFoldDB" id="A0A9P1FF34"/>
<dbReference type="EMBL" id="CAMXCT030000102">
    <property type="protein sequence ID" value="CAL4761160.1"/>
    <property type="molecule type" value="Genomic_DNA"/>
</dbReference>
<evidence type="ECO:0000313" key="4">
    <source>
        <dbReference type="Proteomes" id="UP001152797"/>
    </source>
</evidence>
<protein>
    <submittedName>
        <fullName evidence="2">Uncharacterized protein</fullName>
    </submittedName>
</protein>
<organism evidence="2">
    <name type="scientific">Cladocopium goreaui</name>
    <dbReference type="NCBI Taxonomy" id="2562237"/>
    <lineage>
        <taxon>Eukaryota</taxon>
        <taxon>Sar</taxon>
        <taxon>Alveolata</taxon>
        <taxon>Dinophyceae</taxon>
        <taxon>Suessiales</taxon>
        <taxon>Symbiodiniaceae</taxon>
        <taxon>Cladocopium</taxon>
    </lineage>
</organism>
<comment type="caution">
    <text evidence="2">The sequence shown here is derived from an EMBL/GenBank/DDBJ whole genome shotgun (WGS) entry which is preliminary data.</text>
</comment>
<sequence>MMGIGKRRFHILNTAARKRETFAPFDLRFSPNRGRTIISEKRQQVFDFLHELWENVAEPIPDGLNSNKRPRHGNDKCDPKNMCRENIKHLPAGSINDYHRQCQAALKDMSVSRKLFCLVMPPKGTKRTSGGGGGGKSKAKKGSSDQLPALPAGALHLPHMAIFEEWFRFTMPRFITHEGLQRICGAYLAAVDRYAELVPAAFYQKTIPEIEKSFLHRHADADLLNVITTSVPPMDLSKVMIFNTHLLKYNSEEDKKSSDRAAQLLGQNWLSAQLLQATWGQTELNYYSDLKKLREWAQKFDLFNQQQAMMDYKYLSDRYMKGKSKVSEFMDEKHKLVSHDSLIMSHSTIVEMQGAMGNSGLTIMIFDATLWPSRALAVDEAVQLCQSVSSGNQKTIAWTVDAYEVALTFSDSVHQGIAGIVGIQGSHPWLRSKAMLGSIVNIQRDRVSELQNPEPEKPLAPHWRVQQRGVGATQAILEQLLDGMLSDATTPVLVVDLLPNRFAEWSAASWKIQREFLLGSDTKIDLRFLAVYHNDDAAFMHSTVDGLLGRAMSSWWDDCEEAGPKARLGTGFQEDPPSLEVLAINSTEHTVVTLGENQ</sequence>
<evidence type="ECO:0000313" key="3">
    <source>
        <dbReference type="EMBL" id="CAL4761160.1"/>
    </source>
</evidence>
<dbReference type="Proteomes" id="UP001152797">
    <property type="component" value="Unassembled WGS sequence"/>
</dbReference>
<dbReference type="EMBL" id="CAMXCT020000102">
    <property type="protein sequence ID" value="CAL1127223.1"/>
    <property type="molecule type" value="Genomic_DNA"/>
</dbReference>
<dbReference type="EMBL" id="CAMXCT010000102">
    <property type="protein sequence ID" value="CAI3973848.1"/>
    <property type="molecule type" value="Genomic_DNA"/>
</dbReference>
<evidence type="ECO:0000313" key="2">
    <source>
        <dbReference type="EMBL" id="CAI3973848.1"/>
    </source>
</evidence>
<accession>A0A9P1FF34</accession>
<reference evidence="2" key="1">
    <citation type="submission" date="2022-10" db="EMBL/GenBank/DDBJ databases">
        <authorList>
            <person name="Chen Y."/>
            <person name="Dougan E. K."/>
            <person name="Chan C."/>
            <person name="Rhodes N."/>
            <person name="Thang M."/>
        </authorList>
    </citation>
    <scope>NUCLEOTIDE SEQUENCE</scope>
</reference>
<gene>
    <name evidence="2" type="ORF">C1SCF055_LOCUS2298</name>
</gene>
<reference evidence="3 4" key="2">
    <citation type="submission" date="2024-05" db="EMBL/GenBank/DDBJ databases">
        <authorList>
            <person name="Chen Y."/>
            <person name="Shah S."/>
            <person name="Dougan E. K."/>
            <person name="Thang M."/>
            <person name="Chan C."/>
        </authorList>
    </citation>
    <scope>NUCLEOTIDE SEQUENCE [LARGE SCALE GENOMIC DNA]</scope>
</reference>
<proteinExistence type="predicted"/>
<evidence type="ECO:0000256" key="1">
    <source>
        <dbReference type="SAM" id="MobiDB-lite"/>
    </source>
</evidence>
<feature type="region of interest" description="Disordered" evidence="1">
    <location>
        <begin position="122"/>
        <end position="146"/>
    </location>
</feature>